<organism evidence="1 2">
    <name type="scientific">Sulfurimonas gotlandica (strain DSM 19862 / JCM 16533 / GD1)</name>
    <dbReference type="NCBI Taxonomy" id="929558"/>
    <lineage>
        <taxon>Bacteria</taxon>
        <taxon>Pseudomonadati</taxon>
        <taxon>Campylobacterota</taxon>
        <taxon>Epsilonproteobacteria</taxon>
        <taxon>Campylobacterales</taxon>
        <taxon>Sulfurimonadaceae</taxon>
        <taxon>Sulfurimonas</taxon>
    </lineage>
</organism>
<dbReference type="Proteomes" id="UP000006431">
    <property type="component" value="Unassembled WGS sequence"/>
</dbReference>
<dbReference type="InterPro" id="IPR027417">
    <property type="entry name" value="P-loop_NTPase"/>
</dbReference>
<accession>B6BN01</accession>
<dbReference type="eggNOG" id="COG3481">
    <property type="taxonomic scope" value="Bacteria"/>
</dbReference>
<dbReference type="STRING" id="929558.SMGD1_2200"/>
<dbReference type="SUPFAM" id="SSF52540">
    <property type="entry name" value="P-loop containing nucleoside triphosphate hydrolases"/>
    <property type="match status" value="1"/>
</dbReference>
<protein>
    <recommendedName>
        <fullName evidence="3">HD domain-containing protein</fullName>
    </recommendedName>
</protein>
<dbReference type="AlphaFoldDB" id="B6BN01"/>
<dbReference type="EMBL" id="AFRZ01000001">
    <property type="protein sequence ID" value="EHP30723.1"/>
    <property type="molecule type" value="Genomic_DNA"/>
</dbReference>
<gene>
    <name evidence="1" type="ORF">SMGD1_2200</name>
</gene>
<dbReference type="Pfam" id="PF13671">
    <property type="entry name" value="AAA_33"/>
    <property type="match status" value="1"/>
</dbReference>
<dbReference type="OrthoDB" id="9805698at2"/>
<sequence length="360" mass="42550">MKILNEFIKKNHDLVDQMKACSYSYDKDNLNLHHLEGDVWTHTMMAYTNTVKYKCSNIVKWAVILHDIGRIYTRSENKEHKRVSFGNFEGVSVFISIDVLNKTDLTDDEKIKIFKIISYQYIIIDHIKYKRPSLKKLLEQFKYEENILIELTQYVRCDLQGRKIDESRIHLYNKEYMQEFIDLFKSIKNKTKITKNKKNTVTILVGPPCSKKSTWVEKHNNGALAINRDSSVEEIGKQYNKNSYDEAYNYMRNNQDIKNKIDALDLKMKNKAINSKNIDIIIDNPNLGPIQRKVWIDVFKKTHIINVIVFLTSFNDLQECSKIRKEKINKSISKKGLINKLKIFYFPLLSENIDNIRYEK</sequence>
<name>B6BN01_SULGG</name>
<dbReference type="Gene3D" id="1.10.3090.10">
    <property type="entry name" value="cca-adding enzyme, domain 2"/>
    <property type="match status" value="1"/>
</dbReference>
<comment type="caution">
    <text evidence="1">The sequence shown here is derived from an EMBL/GenBank/DDBJ whole genome shotgun (WGS) entry which is preliminary data.</text>
</comment>
<dbReference type="RefSeq" id="WP_008339596.1">
    <property type="nucleotide sequence ID" value="NZ_AFRZ01000001.1"/>
</dbReference>
<accession>H1FXV3</accession>
<dbReference type="PATRIC" id="fig|929558.5.peg.2190"/>
<evidence type="ECO:0000313" key="1">
    <source>
        <dbReference type="EMBL" id="EHP30723.1"/>
    </source>
</evidence>
<evidence type="ECO:0008006" key="3">
    <source>
        <dbReference type="Google" id="ProtNLM"/>
    </source>
</evidence>
<dbReference type="HOGENOM" id="CLU_769301_0_0_7"/>
<reference evidence="1 2" key="1">
    <citation type="journal article" date="2012" name="Proc. Natl. Acad. Sci. U.S.A.">
        <title>Genome and physiology of a model Epsilonproteobacterium responsible for sulfide detoxification in marine oxygen depletion zones.</title>
        <authorList>
            <person name="Grote J."/>
            <person name="Schott T."/>
            <person name="Bruckner C.G."/>
            <person name="Glockner F.O."/>
            <person name="Jost G."/>
            <person name="Teeling H."/>
            <person name="Labrenz M."/>
            <person name="Jurgens K."/>
        </authorList>
    </citation>
    <scope>NUCLEOTIDE SEQUENCE [LARGE SCALE GENOMIC DNA]</scope>
    <source>
        <strain evidence="1 2">GD1</strain>
    </source>
</reference>
<proteinExistence type="predicted"/>
<evidence type="ECO:0000313" key="2">
    <source>
        <dbReference type="Proteomes" id="UP000006431"/>
    </source>
</evidence>
<keyword evidence="2" id="KW-1185">Reference proteome</keyword>
<dbReference type="SUPFAM" id="SSF109604">
    <property type="entry name" value="HD-domain/PDEase-like"/>
    <property type="match status" value="1"/>
</dbReference>
<dbReference type="Gene3D" id="3.40.50.300">
    <property type="entry name" value="P-loop containing nucleotide triphosphate hydrolases"/>
    <property type="match status" value="1"/>
</dbReference>